<feature type="domain" description="Zinc-ribbon" evidence="2">
    <location>
        <begin position="3"/>
        <end position="23"/>
    </location>
</feature>
<sequence length="166" mass="18502">MRCPKCNREISEGIQFCPYCGFKINQIIVEKTGFEWKSSFEILGIPFIHIAFGKDAGGRIRVAKGIIAIGQFGIGLITVAQFGIGLIFGLGQFMLGLITIAQFAIGILFGLGQFATGYVVIGQFALGWYALCQFGFAKYIWSTKIKDPRAIEFFLHFWERISGLFH</sequence>
<feature type="transmembrane region" description="Helical" evidence="1">
    <location>
        <begin position="93"/>
        <end position="111"/>
    </location>
</feature>
<dbReference type="AlphaFoldDB" id="A0A7C6EKD1"/>
<reference evidence="3" key="1">
    <citation type="journal article" date="2020" name="mSystems">
        <title>Genome- and Community-Level Interaction Insights into Carbon Utilization and Element Cycling Functions of Hydrothermarchaeota in Hydrothermal Sediment.</title>
        <authorList>
            <person name="Zhou Z."/>
            <person name="Liu Y."/>
            <person name="Xu W."/>
            <person name="Pan J."/>
            <person name="Luo Z.H."/>
            <person name="Li M."/>
        </authorList>
    </citation>
    <scope>NUCLEOTIDE SEQUENCE [LARGE SCALE GENOMIC DNA]</scope>
    <source>
        <strain evidence="3">SpSt-783</strain>
    </source>
</reference>
<protein>
    <submittedName>
        <fullName evidence="3">Zinc ribbon domain-containing protein</fullName>
    </submittedName>
</protein>
<accession>A0A7C6EKD1</accession>
<evidence type="ECO:0000313" key="3">
    <source>
        <dbReference type="EMBL" id="HHS63226.1"/>
    </source>
</evidence>
<comment type="caution">
    <text evidence="3">The sequence shown here is derived from an EMBL/GenBank/DDBJ whole genome shotgun (WGS) entry which is preliminary data.</text>
</comment>
<feature type="transmembrane region" description="Helical" evidence="1">
    <location>
        <begin position="66"/>
        <end position="87"/>
    </location>
</feature>
<dbReference type="InterPro" id="IPR026870">
    <property type="entry name" value="Zinc_ribbon_dom"/>
</dbReference>
<proteinExistence type="predicted"/>
<keyword evidence="1" id="KW-1133">Transmembrane helix</keyword>
<dbReference type="Pfam" id="PF13240">
    <property type="entry name" value="Zn_Ribbon_1"/>
    <property type="match status" value="1"/>
</dbReference>
<gene>
    <name evidence="3" type="ORF">ENV70_06420</name>
</gene>
<keyword evidence="1" id="KW-0812">Transmembrane</keyword>
<name>A0A7C6EKD1_UNCW3</name>
<dbReference type="EMBL" id="DTHJ01000133">
    <property type="protein sequence ID" value="HHS63226.1"/>
    <property type="molecule type" value="Genomic_DNA"/>
</dbReference>
<organism evidence="3">
    <name type="scientific">candidate division WOR-3 bacterium</name>
    <dbReference type="NCBI Taxonomy" id="2052148"/>
    <lineage>
        <taxon>Bacteria</taxon>
        <taxon>Bacteria division WOR-3</taxon>
    </lineage>
</organism>
<evidence type="ECO:0000256" key="1">
    <source>
        <dbReference type="SAM" id="Phobius"/>
    </source>
</evidence>
<evidence type="ECO:0000259" key="2">
    <source>
        <dbReference type="Pfam" id="PF13240"/>
    </source>
</evidence>
<keyword evidence="1" id="KW-0472">Membrane</keyword>